<evidence type="ECO:0000313" key="1">
    <source>
        <dbReference type="EMBL" id="PNX60119.1"/>
    </source>
</evidence>
<dbReference type="Proteomes" id="UP000236291">
    <property type="component" value="Unassembled WGS sequence"/>
</dbReference>
<sequence>MEDCIVWNSSKSGNLSLKEAYEFKSATSVQVHWASNIWSNDMPPSKSLVAWRLRN</sequence>
<name>A0A2K3K1D7_TRIPR</name>
<evidence type="ECO:0000313" key="2">
    <source>
        <dbReference type="Proteomes" id="UP000236291"/>
    </source>
</evidence>
<protein>
    <submittedName>
        <fullName evidence="1">GDSL esterase/lipase</fullName>
    </submittedName>
</protein>
<reference evidence="1 2" key="2">
    <citation type="journal article" date="2017" name="Front. Plant Sci.">
        <title>Gene Classification and Mining of Molecular Markers Useful in Red Clover (Trifolium pratense) Breeding.</title>
        <authorList>
            <person name="Istvanek J."/>
            <person name="Dluhosova J."/>
            <person name="Dluhos P."/>
            <person name="Patkova L."/>
            <person name="Nedelnik J."/>
            <person name="Repkova J."/>
        </authorList>
    </citation>
    <scope>NUCLEOTIDE SEQUENCE [LARGE SCALE GENOMIC DNA]</scope>
    <source>
        <strain evidence="2">cv. Tatra</strain>
        <tissue evidence="1">Young leaves</tissue>
    </source>
</reference>
<organism evidence="1 2">
    <name type="scientific">Trifolium pratense</name>
    <name type="common">Red clover</name>
    <dbReference type="NCBI Taxonomy" id="57577"/>
    <lineage>
        <taxon>Eukaryota</taxon>
        <taxon>Viridiplantae</taxon>
        <taxon>Streptophyta</taxon>
        <taxon>Embryophyta</taxon>
        <taxon>Tracheophyta</taxon>
        <taxon>Spermatophyta</taxon>
        <taxon>Magnoliopsida</taxon>
        <taxon>eudicotyledons</taxon>
        <taxon>Gunneridae</taxon>
        <taxon>Pentapetalae</taxon>
        <taxon>rosids</taxon>
        <taxon>fabids</taxon>
        <taxon>Fabales</taxon>
        <taxon>Fabaceae</taxon>
        <taxon>Papilionoideae</taxon>
        <taxon>50 kb inversion clade</taxon>
        <taxon>NPAAA clade</taxon>
        <taxon>Hologalegina</taxon>
        <taxon>IRL clade</taxon>
        <taxon>Trifolieae</taxon>
        <taxon>Trifolium</taxon>
    </lineage>
</organism>
<reference evidence="1 2" key="1">
    <citation type="journal article" date="2014" name="Am. J. Bot.">
        <title>Genome assembly and annotation for red clover (Trifolium pratense; Fabaceae).</title>
        <authorList>
            <person name="Istvanek J."/>
            <person name="Jaros M."/>
            <person name="Krenek A."/>
            <person name="Repkova J."/>
        </authorList>
    </citation>
    <scope>NUCLEOTIDE SEQUENCE [LARGE SCALE GENOMIC DNA]</scope>
    <source>
        <strain evidence="2">cv. Tatra</strain>
        <tissue evidence="1">Young leaves</tissue>
    </source>
</reference>
<dbReference type="EMBL" id="ASHM01082058">
    <property type="protein sequence ID" value="PNX60119.1"/>
    <property type="molecule type" value="Genomic_DNA"/>
</dbReference>
<comment type="caution">
    <text evidence="1">The sequence shown here is derived from an EMBL/GenBank/DDBJ whole genome shotgun (WGS) entry which is preliminary data.</text>
</comment>
<proteinExistence type="predicted"/>
<accession>A0A2K3K1D7</accession>
<dbReference type="AlphaFoldDB" id="A0A2K3K1D7"/>
<gene>
    <name evidence="1" type="ORF">L195_g051763</name>
</gene>